<reference evidence="2" key="2">
    <citation type="submission" date="2023-05" db="EMBL/GenBank/DDBJ databases">
        <authorList>
            <consortium name="Lawrence Berkeley National Laboratory"/>
            <person name="Steindorff A."/>
            <person name="Hensen N."/>
            <person name="Bonometti L."/>
            <person name="Westerberg I."/>
            <person name="Brannstrom I.O."/>
            <person name="Guillou S."/>
            <person name="Cros-Aarteil S."/>
            <person name="Calhoun S."/>
            <person name="Haridas S."/>
            <person name="Kuo A."/>
            <person name="Mondo S."/>
            <person name="Pangilinan J."/>
            <person name="Riley R."/>
            <person name="Labutti K."/>
            <person name="Andreopoulos B."/>
            <person name="Lipzen A."/>
            <person name="Chen C."/>
            <person name="Yanf M."/>
            <person name="Daum C."/>
            <person name="Ng V."/>
            <person name="Clum A."/>
            <person name="Ohm R."/>
            <person name="Martin F."/>
            <person name="Silar P."/>
            <person name="Natvig D."/>
            <person name="Lalanne C."/>
            <person name="Gautier V."/>
            <person name="Ament-Velasquez S.L."/>
            <person name="Kruys A."/>
            <person name="Hutchinson M.I."/>
            <person name="Powell A.J."/>
            <person name="Barry K."/>
            <person name="Miller A.N."/>
            <person name="Grigoriev I.V."/>
            <person name="Debuchy R."/>
            <person name="Gladieux P."/>
            <person name="Thoren M.H."/>
            <person name="Johannesson H."/>
        </authorList>
    </citation>
    <scope>NUCLEOTIDE SEQUENCE</scope>
    <source>
        <strain evidence="2">CBS 757.83</strain>
    </source>
</reference>
<protein>
    <recommendedName>
        <fullName evidence="4">C2H2-type domain-containing protein</fullName>
    </recommendedName>
</protein>
<evidence type="ECO:0000313" key="2">
    <source>
        <dbReference type="EMBL" id="KAK4096797.1"/>
    </source>
</evidence>
<comment type="caution">
    <text evidence="2">The sequence shown here is derived from an EMBL/GenBank/DDBJ whole genome shotgun (WGS) entry which is preliminary data.</text>
</comment>
<proteinExistence type="predicted"/>
<sequence length="211" mass="24325">LLCSVRLVIDPVAQVLVCARPECLIGLSPKPEQVSSHLKRKHDVPNDPRSRVARLLRHRTPALQNPPDAPLRTDRSRPDPYLRKFEGFACKFCDYRTISKQNTSRHIGDRHKQEGGQLSTRPVAMFLPVYLQAWIRNPPEGRYWVVCEDGNEPRPVGDRDAFVHLDGLLRREQQHNQRLANDAAMATLNPKPAYPELRPWLERTGWEVTYQ</sequence>
<evidence type="ECO:0008006" key="4">
    <source>
        <dbReference type="Google" id="ProtNLM"/>
    </source>
</evidence>
<dbReference type="Pfam" id="PF12013">
    <property type="entry name" value="OrsD"/>
    <property type="match status" value="1"/>
</dbReference>
<evidence type="ECO:0000313" key="3">
    <source>
        <dbReference type="Proteomes" id="UP001305647"/>
    </source>
</evidence>
<name>A0AAN6PRX1_9PEZI</name>
<accession>A0AAN6PRX1</accession>
<keyword evidence="3" id="KW-1185">Reference proteome</keyword>
<dbReference type="EMBL" id="MU863696">
    <property type="protein sequence ID" value="KAK4096797.1"/>
    <property type="molecule type" value="Genomic_DNA"/>
</dbReference>
<reference evidence="2" key="1">
    <citation type="journal article" date="2023" name="Mol. Phylogenet. Evol.">
        <title>Genome-scale phylogeny and comparative genomics of the fungal order Sordariales.</title>
        <authorList>
            <person name="Hensen N."/>
            <person name="Bonometti L."/>
            <person name="Westerberg I."/>
            <person name="Brannstrom I.O."/>
            <person name="Guillou S."/>
            <person name="Cros-Aarteil S."/>
            <person name="Calhoun S."/>
            <person name="Haridas S."/>
            <person name="Kuo A."/>
            <person name="Mondo S."/>
            <person name="Pangilinan J."/>
            <person name="Riley R."/>
            <person name="LaButti K."/>
            <person name="Andreopoulos B."/>
            <person name="Lipzen A."/>
            <person name="Chen C."/>
            <person name="Yan M."/>
            <person name="Daum C."/>
            <person name="Ng V."/>
            <person name="Clum A."/>
            <person name="Steindorff A."/>
            <person name="Ohm R.A."/>
            <person name="Martin F."/>
            <person name="Silar P."/>
            <person name="Natvig D.O."/>
            <person name="Lalanne C."/>
            <person name="Gautier V."/>
            <person name="Ament-Velasquez S.L."/>
            <person name="Kruys A."/>
            <person name="Hutchinson M.I."/>
            <person name="Powell A.J."/>
            <person name="Barry K."/>
            <person name="Miller A.N."/>
            <person name="Grigoriev I.V."/>
            <person name="Debuchy R."/>
            <person name="Gladieux P."/>
            <person name="Hiltunen Thoren M."/>
            <person name="Johannesson H."/>
        </authorList>
    </citation>
    <scope>NUCLEOTIDE SEQUENCE</scope>
    <source>
        <strain evidence="2">CBS 757.83</strain>
    </source>
</reference>
<feature type="region of interest" description="Disordered" evidence="1">
    <location>
        <begin position="56"/>
        <end position="77"/>
    </location>
</feature>
<feature type="non-terminal residue" evidence="2">
    <location>
        <position position="211"/>
    </location>
</feature>
<gene>
    <name evidence="2" type="ORF">N658DRAFT_386380</name>
</gene>
<evidence type="ECO:0000256" key="1">
    <source>
        <dbReference type="SAM" id="MobiDB-lite"/>
    </source>
</evidence>
<dbReference type="AlphaFoldDB" id="A0AAN6PRX1"/>
<dbReference type="InterPro" id="IPR022698">
    <property type="entry name" value="OrsD"/>
</dbReference>
<organism evidence="2 3">
    <name type="scientific">Parathielavia hyrcaniae</name>
    <dbReference type="NCBI Taxonomy" id="113614"/>
    <lineage>
        <taxon>Eukaryota</taxon>
        <taxon>Fungi</taxon>
        <taxon>Dikarya</taxon>
        <taxon>Ascomycota</taxon>
        <taxon>Pezizomycotina</taxon>
        <taxon>Sordariomycetes</taxon>
        <taxon>Sordariomycetidae</taxon>
        <taxon>Sordariales</taxon>
        <taxon>Chaetomiaceae</taxon>
        <taxon>Parathielavia</taxon>
    </lineage>
</organism>
<feature type="non-terminal residue" evidence="2">
    <location>
        <position position="1"/>
    </location>
</feature>
<dbReference type="Proteomes" id="UP001305647">
    <property type="component" value="Unassembled WGS sequence"/>
</dbReference>